<proteinExistence type="predicted"/>
<evidence type="ECO:0000313" key="1">
    <source>
        <dbReference type="EMBL" id="GID73473.1"/>
    </source>
</evidence>
<gene>
    <name evidence="1" type="ORF">Ade02nite_21140</name>
</gene>
<reference evidence="1 2" key="1">
    <citation type="submission" date="2021-01" db="EMBL/GenBank/DDBJ databases">
        <title>Whole genome shotgun sequence of Actinoplanes deccanensis NBRC 13994.</title>
        <authorList>
            <person name="Komaki H."/>
            <person name="Tamura T."/>
        </authorList>
    </citation>
    <scope>NUCLEOTIDE SEQUENCE [LARGE SCALE GENOMIC DNA]</scope>
    <source>
        <strain evidence="1 2">NBRC 13994</strain>
    </source>
</reference>
<organism evidence="1 2">
    <name type="scientific">Paractinoplanes deccanensis</name>
    <dbReference type="NCBI Taxonomy" id="113561"/>
    <lineage>
        <taxon>Bacteria</taxon>
        <taxon>Bacillati</taxon>
        <taxon>Actinomycetota</taxon>
        <taxon>Actinomycetes</taxon>
        <taxon>Micromonosporales</taxon>
        <taxon>Micromonosporaceae</taxon>
        <taxon>Paractinoplanes</taxon>
    </lineage>
</organism>
<name>A0ABQ3Y0F6_9ACTN</name>
<keyword evidence="2" id="KW-1185">Reference proteome</keyword>
<dbReference type="Proteomes" id="UP000609879">
    <property type="component" value="Unassembled WGS sequence"/>
</dbReference>
<protein>
    <submittedName>
        <fullName evidence="1">Uncharacterized protein</fullName>
    </submittedName>
</protein>
<comment type="caution">
    <text evidence="1">The sequence shown here is derived from an EMBL/GenBank/DDBJ whole genome shotgun (WGS) entry which is preliminary data.</text>
</comment>
<dbReference type="EMBL" id="BOMI01000033">
    <property type="protein sequence ID" value="GID73473.1"/>
    <property type="molecule type" value="Genomic_DNA"/>
</dbReference>
<dbReference type="RefSeq" id="WP_203761391.1">
    <property type="nucleotide sequence ID" value="NZ_BAAABO010000029.1"/>
</dbReference>
<sequence length="59" mass="6664">MTPDESAVIEAAKAYYYDCDSTAAHNELMDAVRTLEEPESTFAVYYRKQRASRLAEVDA</sequence>
<evidence type="ECO:0000313" key="2">
    <source>
        <dbReference type="Proteomes" id="UP000609879"/>
    </source>
</evidence>
<accession>A0ABQ3Y0F6</accession>